<reference evidence="1 2" key="1">
    <citation type="journal article" date="2012" name="J. Bacteriol.">
        <title>Complete Genome Sequence of Mycobacterium vaccae Type Strain ATCC 25954.</title>
        <authorList>
            <person name="Ho Y.S."/>
            <person name="Adroub S.A."/>
            <person name="Abadi M."/>
            <person name="Al Alwan B."/>
            <person name="Alkhateeb R."/>
            <person name="Gao G."/>
            <person name="Ragab A."/>
            <person name="Ali S."/>
            <person name="van Soolingen D."/>
            <person name="Bitter W."/>
            <person name="Pain A."/>
            <person name="Abdallah A.M."/>
        </authorList>
    </citation>
    <scope>NUCLEOTIDE SEQUENCE [LARGE SCALE GENOMIC DNA]</scope>
    <source>
        <strain evidence="1 2">ATCC 25954</strain>
    </source>
</reference>
<dbReference type="Proteomes" id="UP000006072">
    <property type="component" value="Unassembled WGS sequence"/>
</dbReference>
<dbReference type="EMBL" id="ALQA01000049">
    <property type="protein sequence ID" value="EJZ06967.1"/>
    <property type="molecule type" value="Genomic_DNA"/>
</dbReference>
<dbReference type="AlphaFoldDB" id="K0UIF7"/>
<dbReference type="RefSeq" id="WP_003930240.1">
    <property type="nucleotide sequence ID" value="NZ_JH814689.1"/>
</dbReference>
<organism evidence="1 2">
    <name type="scientific">Mycolicibacterium vaccae ATCC 25954</name>
    <dbReference type="NCBI Taxonomy" id="1194972"/>
    <lineage>
        <taxon>Bacteria</taxon>
        <taxon>Bacillati</taxon>
        <taxon>Actinomycetota</taxon>
        <taxon>Actinomycetes</taxon>
        <taxon>Mycobacteriales</taxon>
        <taxon>Mycobacteriaceae</taxon>
        <taxon>Mycolicibacterium</taxon>
    </lineage>
</organism>
<sequence length="291" mass="33319">MSNIPVLEVKPITDADVRTVAEFLHAEFLNLGVTRTRPVTDWVRAMNPPWAAEQPNHGYLLRENGRVVGVHLALYSERVIDDHVRRICNLGVWCVAEPYRASGMRLLRSLLRQKGYTFTDLTPNPNVATLNTRLGFAALDTTTTLVPNLPTPLRARGVRVIDTTDEIDRVLTGQDQQIHRDHAPTAARHVVLTDGDESCYVMYRRERYKHLWLLATVLHVGDTGLFTRWAPHFYRYLLLRQRILATLVEVRVAGQRPFRSVPVQGRSRMYFSDDIDAAEIDYLYSELTCLE</sequence>
<accession>K0UIF7</accession>
<gene>
    <name evidence="1" type="ORF">MVAC_20103</name>
</gene>
<dbReference type="eggNOG" id="ENOG5032SXW">
    <property type="taxonomic scope" value="Bacteria"/>
</dbReference>
<evidence type="ECO:0000313" key="2">
    <source>
        <dbReference type="Proteomes" id="UP000006072"/>
    </source>
</evidence>
<proteinExistence type="predicted"/>
<comment type="caution">
    <text evidence="1">The sequence shown here is derived from an EMBL/GenBank/DDBJ whole genome shotgun (WGS) entry which is preliminary data.</text>
</comment>
<dbReference type="HOGENOM" id="CLU_978858_0_0_11"/>
<evidence type="ECO:0008006" key="3">
    <source>
        <dbReference type="Google" id="ProtNLM"/>
    </source>
</evidence>
<dbReference type="SUPFAM" id="SSF55729">
    <property type="entry name" value="Acyl-CoA N-acyltransferases (Nat)"/>
    <property type="match status" value="1"/>
</dbReference>
<dbReference type="Gene3D" id="3.40.630.30">
    <property type="match status" value="1"/>
</dbReference>
<keyword evidence="2" id="KW-1185">Reference proteome</keyword>
<dbReference type="PATRIC" id="fig|1194972.3.peg.4005"/>
<dbReference type="InterPro" id="IPR016181">
    <property type="entry name" value="Acyl_CoA_acyltransferase"/>
</dbReference>
<protein>
    <recommendedName>
        <fullName evidence="3">N-acetyltransferase domain-containing protein</fullName>
    </recommendedName>
</protein>
<evidence type="ECO:0000313" key="1">
    <source>
        <dbReference type="EMBL" id="EJZ06967.1"/>
    </source>
</evidence>
<name>K0UIF7_MYCVA</name>